<dbReference type="AlphaFoldDB" id="A0A4P9WGM6"/>
<evidence type="ECO:0000313" key="2">
    <source>
        <dbReference type="EMBL" id="RKO91065.1"/>
    </source>
</evidence>
<feature type="region of interest" description="Disordered" evidence="1">
    <location>
        <begin position="91"/>
        <end position="125"/>
    </location>
</feature>
<proteinExistence type="predicted"/>
<feature type="compositionally biased region" description="Basic and acidic residues" evidence="1">
    <location>
        <begin position="99"/>
        <end position="113"/>
    </location>
</feature>
<dbReference type="Proteomes" id="UP000269721">
    <property type="component" value="Unassembled WGS sequence"/>
</dbReference>
<reference evidence="3" key="1">
    <citation type="journal article" date="2018" name="Nat. Microbiol.">
        <title>Leveraging single-cell genomics to expand the fungal tree of life.</title>
        <authorList>
            <person name="Ahrendt S.R."/>
            <person name="Quandt C.A."/>
            <person name="Ciobanu D."/>
            <person name="Clum A."/>
            <person name="Salamov A."/>
            <person name="Andreopoulos B."/>
            <person name="Cheng J.F."/>
            <person name="Woyke T."/>
            <person name="Pelin A."/>
            <person name="Henrissat B."/>
            <person name="Reynolds N.K."/>
            <person name="Benny G.L."/>
            <person name="Smith M.E."/>
            <person name="James T.Y."/>
            <person name="Grigoriev I.V."/>
        </authorList>
    </citation>
    <scope>NUCLEOTIDE SEQUENCE [LARGE SCALE GENOMIC DNA]</scope>
</reference>
<accession>A0A4P9WGM6</accession>
<feature type="compositionally biased region" description="Pro residues" evidence="1">
    <location>
        <begin position="228"/>
        <end position="241"/>
    </location>
</feature>
<dbReference type="EMBL" id="KZ995248">
    <property type="protein sequence ID" value="RKO91065.1"/>
    <property type="molecule type" value="Genomic_DNA"/>
</dbReference>
<name>A0A4P9WGM6_9FUNG</name>
<evidence type="ECO:0000313" key="3">
    <source>
        <dbReference type="Proteomes" id="UP000269721"/>
    </source>
</evidence>
<keyword evidence="3" id="KW-1185">Reference proteome</keyword>
<gene>
    <name evidence="2" type="ORF">BDK51DRAFT_44440</name>
</gene>
<sequence>MPFKTEAESADARRLPLGSLCWASINRRMLVFLFGQWLGKLHRVEVYFAQVSTFRRSVAFRDGNWGEIWGMGVSNLLKKDRSELEREGKEFIGQNNQEGEQRIASHTAGEKGWRSPSASQGKGEGEGDVDVVLYKRMVARRATQMFFLAGSLFRFLRLSRAPFGCALLVLPEPFMAGQPPPSPRSLPPPLLGSQGIFRSARVGEGARGEEALSSDTLLYTSMERTKPPSLPVALPPVPPVTVSPRSQPHAKQPMRSRMTGPISRTCVNSRLDDKIRSTLTAGEAGHGRMRGVNRIAEGFDWGEGKFSVCVMMIDRFLNGFRVETVSFPRLLEALEEMHRWVVRMDASGDSNLVLYETSRQL</sequence>
<evidence type="ECO:0000256" key="1">
    <source>
        <dbReference type="SAM" id="MobiDB-lite"/>
    </source>
</evidence>
<feature type="region of interest" description="Disordered" evidence="1">
    <location>
        <begin position="228"/>
        <end position="261"/>
    </location>
</feature>
<organism evidence="2 3">
    <name type="scientific">Blyttiomyces helicus</name>
    <dbReference type="NCBI Taxonomy" id="388810"/>
    <lineage>
        <taxon>Eukaryota</taxon>
        <taxon>Fungi</taxon>
        <taxon>Fungi incertae sedis</taxon>
        <taxon>Chytridiomycota</taxon>
        <taxon>Chytridiomycota incertae sedis</taxon>
        <taxon>Chytridiomycetes</taxon>
        <taxon>Chytridiomycetes incertae sedis</taxon>
        <taxon>Blyttiomyces</taxon>
    </lineage>
</organism>
<protein>
    <submittedName>
        <fullName evidence="2">Uncharacterized protein</fullName>
    </submittedName>
</protein>